<dbReference type="SUPFAM" id="SSF47384">
    <property type="entry name" value="Homodimeric domain of signal transducing histidine kinase"/>
    <property type="match status" value="1"/>
</dbReference>
<dbReference type="CDD" id="cd16922">
    <property type="entry name" value="HATPase_EvgS-ArcB-TorS-like"/>
    <property type="match status" value="1"/>
</dbReference>
<dbReference type="PANTHER" id="PTHR43547:SF2">
    <property type="entry name" value="HYBRID SIGNAL TRANSDUCTION HISTIDINE KINASE C"/>
    <property type="match status" value="1"/>
</dbReference>
<protein>
    <recommendedName>
        <fullName evidence="2">histidine kinase</fullName>
        <ecNumber evidence="2">2.7.13.3</ecNumber>
    </recommendedName>
</protein>
<evidence type="ECO:0000256" key="3">
    <source>
        <dbReference type="ARBA" id="ARBA00022553"/>
    </source>
</evidence>
<proteinExistence type="predicted"/>
<dbReference type="PROSITE" id="PS50109">
    <property type="entry name" value="HIS_KIN"/>
    <property type="match status" value="1"/>
</dbReference>
<gene>
    <name evidence="11" type="ORF">E6K80_11810</name>
</gene>
<dbReference type="SMART" id="SM00388">
    <property type="entry name" value="HisKA"/>
    <property type="match status" value="1"/>
</dbReference>
<feature type="transmembrane region" description="Helical" evidence="8">
    <location>
        <begin position="319"/>
        <end position="338"/>
    </location>
</feature>
<dbReference type="Pfam" id="PF02518">
    <property type="entry name" value="HATPase_c"/>
    <property type="match status" value="1"/>
</dbReference>
<evidence type="ECO:0000256" key="4">
    <source>
        <dbReference type="ARBA" id="ARBA00022679"/>
    </source>
</evidence>
<dbReference type="SUPFAM" id="SSF55874">
    <property type="entry name" value="ATPase domain of HSP90 chaperone/DNA topoisomerase II/histidine kinase"/>
    <property type="match status" value="1"/>
</dbReference>
<keyword evidence="4" id="KW-0808">Transferase</keyword>
<reference evidence="11 12" key="1">
    <citation type="journal article" date="2019" name="Nat. Microbiol.">
        <title>Mediterranean grassland soil C-N compound turnover is dependent on rainfall and depth, and is mediated by genomically divergent microorganisms.</title>
        <authorList>
            <person name="Diamond S."/>
            <person name="Andeer P.F."/>
            <person name="Li Z."/>
            <person name="Crits-Christoph A."/>
            <person name="Burstein D."/>
            <person name="Anantharaman K."/>
            <person name="Lane K.R."/>
            <person name="Thomas B.C."/>
            <person name="Pan C."/>
            <person name="Northen T.R."/>
            <person name="Banfield J.F."/>
        </authorList>
    </citation>
    <scope>NUCLEOTIDE SEQUENCE [LARGE SCALE GENOMIC DNA]</scope>
    <source>
        <strain evidence="11">WS_10</strain>
    </source>
</reference>
<keyword evidence="8" id="KW-1133">Transmembrane helix</keyword>
<dbReference type="InterPro" id="IPR003594">
    <property type="entry name" value="HATPase_dom"/>
</dbReference>
<dbReference type="Gene3D" id="3.30.565.10">
    <property type="entry name" value="Histidine kinase-like ATPase, C-terminal domain"/>
    <property type="match status" value="1"/>
</dbReference>
<keyword evidence="8" id="KW-0472">Membrane</keyword>
<evidence type="ECO:0000259" key="10">
    <source>
        <dbReference type="PROSITE" id="PS50110"/>
    </source>
</evidence>
<dbReference type="CDD" id="cd17580">
    <property type="entry name" value="REC_2_DhkD-like"/>
    <property type="match status" value="1"/>
</dbReference>
<dbReference type="CDD" id="cd00082">
    <property type="entry name" value="HisKA"/>
    <property type="match status" value="1"/>
</dbReference>
<dbReference type="GO" id="GO:0000155">
    <property type="term" value="F:phosphorelay sensor kinase activity"/>
    <property type="evidence" value="ECO:0007669"/>
    <property type="project" value="InterPro"/>
</dbReference>
<feature type="region of interest" description="Disordered" evidence="7">
    <location>
        <begin position="1"/>
        <end position="21"/>
    </location>
</feature>
<dbReference type="InterPro" id="IPR004358">
    <property type="entry name" value="Sig_transdc_His_kin-like_C"/>
</dbReference>
<dbReference type="SMART" id="SM00448">
    <property type="entry name" value="REC"/>
    <property type="match status" value="1"/>
</dbReference>
<dbReference type="Pfam" id="PF00072">
    <property type="entry name" value="Response_reg"/>
    <property type="match status" value="1"/>
</dbReference>
<keyword evidence="5 11" id="KW-0418">Kinase</keyword>
<evidence type="ECO:0000259" key="9">
    <source>
        <dbReference type="PROSITE" id="PS50109"/>
    </source>
</evidence>
<dbReference type="Gene3D" id="3.40.50.2300">
    <property type="match status" value="1"/>
</dbReference>
<accession>A0A538U0L9</accession>
<dbReference type="PROSITE" id="PS50110">
    <property type="entry name" value="RESPONSE_REGULATORY"/>
    <property type="match status" value="1"/>
</dbReference>
<keyword evidence="8" id="KW-0812">Transmembrane</keyword>
<evidence type="ECO:0000313" key="12">
    <source>
        <dbReference type="Proteomes" id="UP000319836"/>
    </source>
</evidence>
<dbReference type="SUPFAM" id="SSF52172">
    <property type="entry name" value="CheY-like"/>
    <property type="match status" value="1"/>
</dbReference>
<feature type="modified residue" description="4-aspartylphosphate" evidence="6">
    <location>
        <position position="658"/>
    </location>
</feature>
<dbReference type="InterPro" id="IPR036097">
    <property type="entry name" value="HisK_dim/P_sf"/>
</dbReference>
<dbReference type="Gene3D" id="1.10.287.130">
    <property type="match status" value="1"/>
</dbReference>
<evidence type="ECO:0000256" key="6">
    <source>
        <dbReference type="PROSITE-ProRule" id="PRU00169"/>
    </source>
</evidence>
<dbReference type="EC" id="2.7.13.3" evidence="2"/>
<evidence type="ECO:0000256" key="1">
    <source>
        <dbReference type="ARBA" id="ARBA00000085"/>
    </source>
</evidence>
<evidence type="ECO:0000256" key="5">
    <source>
        <dbReference type="ARBA" id="ARBA00022777"/>
    </source>
</evidence>
<dbReference type="PANTHER" id="PTHR43547">
    <property type="entry name" value="TWO-COMPONENT HISTIDINE KINASE"/>
    <property type="match status" value="1"/>
</dbReference>
<comment type="catalytic activity">
    <reaction evidence="1">
        <text>ATP + protein L-histidine = ADP + protein N-phospho-L-histidine.</text>
        <dbReference type="EC" id="2.7.13.3"/>
    </reaction>
</comment>
<dbReference type="InterPro" id="IPR036890">
    <property type="entry name" value="HATPase_C_sf"/>
</dbReference>
<feature type="domain" description="Histidine kinase" evidence="9">
    <location>
        <begin position="371"/>
        <end position="590"/>
    </location>
</feature>
<dbReference type="Proteomes" id="UP000319836">
    <property type="component" value="Unassembled WGS sequence"/>
</dbReference>
<comment type="caution">
    <text evidence="11">The sequence shown here is derived from an EMBL/GenBank/DDBJ whole genome shotgun (WGS) entry which is preliminary data.</text>
</comment>
<feature type="transmembrane region" description="Helical" evidence="8">
    <location>
        <begin position="31"/>
        <end position="50"/>
    </location>
</feature>
<dbReference type="InterPro" id="IPR005467">
    <property type="entry name" value="His_kinase_dom"/>
</dbReference>
<dbReference type="Pfam" id="PF00512">
    <property type="entry name" value="HisKA"/>
    <property type="match status" value="1"/>
</dbReference>
<dbReference type="FunFam" id="3.30.565.10:FF:000006">
    <property type="entry name" value="Sensor histidine kinase WalK"/>
    <property type="match status" value="1"/>
</dbReference>
<dbReference type="SMART" id="SM00387">
    <property type="entry name" value="HATPase_c"/>
    <property type="match status" value="1"/>
</dbReference>
<sequence>MRVRAASCKPPDGKRSPGPYNRAPMTTAGKLWLGFGLLLALLVGTGLFVAHRLAAIERALVTIMAVQEPATAATYEMAINVITTRSSVLHYAASGDVAERARVADLMSDFARDELQFDRVAQSQPSRALGGRIEEAYGAFRRQADSLMTTSDRQRAHSALFGKRFDEVTNLLDAGLRTHLDTRGKDGARRIIDMGRLEADIGGVSAALGDFLRTRENRHRLRVAFHESRFKITLTDLRDTRLNDDESARVARLESAFAHYVSEARNLIALADESQLVDQRFIANSSALEQLVDLGIRSLARTDLVEAQQSAHQAIRTSLIAVLLLLVAGILIGAGTAIPTARSIVRADQDLRERMRELANSHARKDEFLGVLGHELRNPLAPLSNTLNVLQTRALDLPSDVRRALAIMMRQVRSMSRLVDELLDVSRINQGKITLRREPVDLAIVASETAEDLGPLIQAHQHRLEVVKPTWPSWVDADPTRLAQVTANLLQNAIKYTPDGGRIVLEVESSDGQALLRVTDNGIGISAQMLPLVFEPFIQGDPSQSRSQGGLGIGLTLVNRLVELHGGRITVESPGLGRGSTFTVRLPAVPAPKTTAKALPPSAPSRHRRILLVDDNHDSAESMAILLRLWGHHVEVAHDGPEALEAAAAQQPDLAFLDIGLPGMDGYRLARELRAWAGDAGLTLIALTGLGREGDRRRAMEAGFDRHVTKPVTPETLQAIVDDAHSPQPT</sequence>
<evidence type="ECO:0000256" key="2">
    <source>
        <dbReference type="ARBA" id="ARBA00012438"/>
    </source>
</evidence>
<dbReference type="InterPro" id="IPR011006">
    <property type="entry name" value="CheY-like_superfamily"/>
</dbReference>
<evidence type="ECO:0000313" key="11">
    <source>
        <dbReference type="EMBL" id="TMQ69403.1"/>
    </source>
</evidence>
<keyword evidence="3 6" id="KW-0597">Phosphoprotein</keyword>
<dbReference type="InterPro" id="IPR003661">
    <property type="entry name" value="HisK_dim/P_dom"/>
</dbReference>
<organism evidence="11 12">
    <name type="scientific">Eiseniibacteriota bacterium</name>
    <dbReference type="NCBI Taxonomy" id="2212470"/>
    <lineage>
        <taxon>Bacteria</taxon>
        <taxon>Candidatus Eiseniibacteriota</taxon>
    </lineage>
</organism>
<name>A0A538U0L9_UNCEI</name>
<dbReference type="PRINTS" id="PR00344">
    <property type="entry name" value="BCTRLSENSOR"/>
</dbReference>
<dbReference type="AlphaFoldDB" id="A0A538U0L9"/>
<dbReference type="EMBL" id="VBPA01000304">
    <property type="protein sequence ID" value="TMQ69403.1"/>
    <property type="molecule type" value="Genomic_DNA"/>
</dbReference>
<evidence type="ECO:0000256" key="8">
    <source>
        <dbReference type="SAM" id="Phobius"/>
    </source>
</evidence>
<evidence type="ECO:0000256" key="7">
    <source>
        <dbReference type="SAM" id="MobiDB-lite"/>
    </source>
</evidence>
<feature type="domain" description="Response regulatory" evidence="10">
    <location>
        <begin position="609"/>
        <end position="725"/>
    </location>
</feature>
<dbReference type="InterPro" id="IPR001789">
    <property type="entry name" value="Sig_transdc_resp-reg_receiver"/>
</dbReference>